<dbReference type="Pfam" id="PF18917">
    <property type="entry name" value="LiaI-LiaF-like_TM1"/>
    <property type="match status" value="1"/>
</dbReference>
<dbReference type="AlphaFoldDB" id="I7LH07"/>
<feature type="transmembrane region" description="Helical" evidence="1">
    <location>
        <begin position="59"/>
        <end position="82"/>
    </location>
</feature>
<keyword evidence="1" id="KW-0812">Transmembrane</keyword>
<dbReference type="Proteomes" id="UP000007652">
    <property type="component" value="Unassembled WGS sequence"/>
</dbReference>
<proteinExistence type="predicted"/>
<organism evidence="3 4">
    <name type="scientific">Caloramator australicus RC3</name>
    <dbReference type="NCBI Taxonomy" id="857293"/>
    <lineage>
        <taxon>Bacteria</taxon>
        <taxon>Bacillati</taxon>
        <taxon>Bacillota</taxon>
        <taxon>Clostridia</taxon>
        <taxon>Eubacteriales</taxon>
        <taxon>Clostridiaceae</taxon>
        <taxon>Caloramator</taxon>
    </lineage>
</organism>
<evidence type="ECO:0000313" key="4">
    <source>
        <dbReference type="Proteomes" id="UP000007652"/>
    </source>
</evidence>
<feature type="transmembrane region" description="Helical" evidence="1">
    <location>
        <begin position="135"/>
        <end position="153"/>
    </location>
</feature>
<keyword evidence="1" id="KW-0472">Membrane</keyword>
<evidence type="ECO:0000259" key="2">
    <source>
        <dbReference type="Pfam" id="PF18917"/>
    </source>
</evidence>
<feature type="transmembrane region" description="Helical" evidence="1">
    <location>
        <begin position="5"/>
        <end position="23"/>
    </location>
</feature>
<comment type="caution">
    <text evidence="3">The sequence shown here is derived from an EMBL/GenBank/DDBJ whole genome shotgun (WGS) entry which is preliminary data.</text>
</comment>
<evidence type="ECO:0000256" key="1">
    <source>
        <dbReference type="SAM" id="Phobius"/>
    </source>
</evidence>
<sequence>MKSYLWGLVFILVGIFLIIQRTFLFDINLWNFVWPIFLIIPGIAIHYNYFSKNKGTKNLILGGTLIVYGFYFLFSIFTSWKYVEYTNFIYPLGVGIGFLEDYAFEKHKNSFVISVILIAVSIFMFLKSLNLYYGIEQYVLPVAFILLGIYILIKGRR</sequence>
<feature type="transmembrane region" description="Helical" evidence="1">
    <location>
        <begin position="88"/>
        <end position="104"/>
    </location>
</feature>
<dbReference type="EMBL" id="CAKP01000082">
    <property type="protein sequence ID" value="CCJ33680.1"/>
    <property type="molecule type" value="Genomic_DNA"/>
</dbReference>
<protein>
    <submittedName>
        <fullName evidence="3">Predicted membrane protein</fullName>
    </submittedName>
</protein>
<feature type="transmembrane region" description="Helical" evidence="1">
    <location>
        <begin position="29"/>
        <end position="47"/>
    </location>
</feature>
<evidence type="ECO:0000313" key="3">
    <source>
        <dbReference type="EMBL" id="CCJ33680.1"/>
    </source>
</evidence>
<dbReference type="InterPro" id="IPR043726">
    <property type="entry name" value="LiaI-LiaF-like_TM1"/>
</dbReference>
<keyword evidence="4" id="KW-1185">Reference proteome</keyword>
<dbReference type="RefSeq" id="WP_008908944.1">
    <property type="nucleotide sequence ID" value="NZ_CAKP01000082.1"/>
</dbReference>
<feature type="transmembrane region" description="Helical" evidence="1">
    <location>
        <begin position="111"/>
        <end position="129"/>
    </location>
</feature>
<feature type="domain" description="LiaI-LiaF-like transmembrane region" evidence="2">
    <location>
        <begin position="5"/>
        <end position="45"/>
    </location>
</feature>
<keyword evidence="1" id="KW-1133">Transmembrane helix</keyword>
<dbReference type="OrthoDB" id="49365at2"/>
<dbReference type="STRING" id="857293.CAAU_1596"/>
<gene>
    <name evidence="3" type="ORF">CAAU_1596</name>
</gene>
<name>I7LH07_9CLOT</name>
<accession>I7LH07</accession>
<reference evidence="3 4" key="1">
    <citation type="journal article" date="2011" name="J. Bacteriol.">
        <title>Draft genome sequence of Caloramator australicus strain RC3T, a thermoanaerobe from the Great Artesian Basin of Australia.</title>
        <authorList>
            <person name="Ogg C.D."/>
            <person name="Patel B.K.C."/>
        </authorList>
    </citation>
    <scope>NUCLEOTIDE SEQUENCE [LARGE SCALE GENOMIC DNA]</scope>
    <source>
        <strain evidence="3 4">RC3</strain>
    </source>
</reference>